<evidence type="ECO:0000313" key="1">
    <source>
        <dbReference type="EMBL" id="PRY98653.1"/>
    </source>
</evidence>
<accession>A0A2T0XI78</accession>
<proteinExistence type="predicted"/>
<gene>
    <name evidence="1" type="ORF">BCM14_1486</name>
</gene>
<dbReference type="EMBL" id="PVTV01000012">
    <property type="protein sequence ID" value="PRY98653.1"/>
    <property type="molecule type" value="Genomic_DNA"/>
</dbReference>
<keyword evidence="2" id="KW-1185">Reference proteome</keyword>
<sequence>MRKYVFQVEYGGLGDHLFYSPLPRLLKEYGMADRVYLSSQSTFRGPETYKVVWQANPYLDGISDDPPVHSPQPKSRVNKAVNIAMASHGIDLPDEISPELYLPKICSKAYANKHFIDLNYTSYVGAFTLFDAMAILDQHPDYLLVNPSKHLLRFCKNDWIRTKSLEDYASLINSSLSFTALASGGATLALALGRPSTVYYGFGQNQIFHHSKNTNLMIGGSGLFRKFLARYLSKRNAWRISQSTNR</sequence>
<name>A0A2T0XI78_9BURK</name>
<organism evidence="1 2">
    <name type="scientific">Jezberella montanilacus</name>
    <dbReference type="NCBI Taxonomy" id="323426"/>
    <lineage>
        <taxon>Bacteria</taxon>
        <taxon>Pseudomonadati</taxon>
        <taxon>Pseudomonadota</taxon>
        <taxon>Betaproteobacteria</taxon>
        <taxon>Burkholderiales</taxon>
        <taxon>Alcaligenaceae</taxon>
        <taxon>Jezberella</taxon>
    </lineage>
</organism>
<reference evidence="1 2" key="1">
    <citation type="submission" date="2018-03" db="EMBL/GenBank/DDBJ databases">
        <title>Genomic Encyclopedia of Type Strains, Phase III (KMG-III): the genomes of soil and plant-associated and newly described type strains.</title>
        <authorList>
            <person name="Whitman W."/>
        </authorList>
    </citation>
    <scope>NUCLEOTIDE SEQUENCE [LARGE SCALE GENOMIC DNA]</scope>
    <source>
        <strain evidence="1 2">MWH-P2sevCIIIb</strain>
    </source>
</reference>
<dbReference type="AlphaFoldDB" id="A0A2T0XI78"/>
<protein>
    <submittedName>
        <fullName evidence="1">Uncharacterized protein</fullName>
    </submittedName>
</protein>
<evidence type="ECO:0000313" key="2">
    <source>
        <dbReference type="Proteomes" id="UP000238308"/>
    </source>
</evidence>
<dbReference type="Proteomes" id="UP000238308">
    <property type="component" value="Unassembled WGS sequence"/>
</dbReference>
<comment type="caution">
    <text evidence="1">The sequence shown here is derived from an EMBL/GenBank/DDBJ whole genome shotgun (WGS) entry which is preliminary data.</text>
</comment>